<dbReference type="Pfam" id="PF13632">
    <property type="entry name" value="Glyco_trans_2_3"/>
    <property type="match status" value="1"/>
</dbReference>
<feature type="transmembrane region" description="Helical" evidence="7">
    <location>
        <begin position="77"/>
        <end position="97"/>
    </location>
</feature>
<comment type="subcellular location">
    <subcellularLocation>
        <location evidence="1">Membrane</location>
        <topology evidence="1">Multi-pass membrane protein</topology>
    </subcellularLocation>
</comment>
<evidence type="ECO:0000256" key="1">
    <source>
        <dbReference type="ARBA" id="ARBA00004141"/>
    </source>
</evidence>
<evidence type="ECO:0000256" key="7">
    <source>
        <dbReference type="SAM" id="Phobius"/>
    </source>
</evidence>
<name>A0A059FEH2_9PROT</name>
<dbReference type="GO" id="GO:0016757">
    <property type="term" value="F:glycosyltransferase activity"/>
    <property type="evidence" value="ECO:0007669"/>
    <property type="project" value="UniProtKB-KW"/>
</dbReference>
<evidence type="ECO:0000256" key="4">
    <source>
        <dbReference type="ARBA" id="ARBA00022692"/>
    </source>
</evidence>
<gene>
    <name evidence="9" type="ORF">HJA_06867</name>
</gene>
<dbReference type="EMBL" id="ARYJ01000004">
    <property type="protein sequence ID" value="KCZ88997.1"/>
    <property type="molecule type" value="Genomic_DNA"/>
</dbReference>
<sequence>MGGEGFNGETSRAQARAPLRCPKPDIRIALESAYGLHRRAPGLSARRTFSPAQHLFLRRFLTGLGVLTVLVPELPGLLATLVIPPVFLAIVLFRLFLLSIAVRLDREDLAPSRGATPLLPVYTILIALKDESFIVPQLARAIAALDYPQDRIDLKLLIEEADPGTRTAVMAQSWPAGTELLVVPAGVPQTKPRALNYGLARARGTYVVVYDAEDRPHPGQLKAAVQAFNAHGPDMACLQAPLVGVPAGGSWIARQWALEYAIQFSLLVPALARLGLPVALGGTSNHFRRTALVAAGGWDAWNVTEDADLGLRLARLGHRVGAIRSPTLEAPPEQGRIWRGQRSRWLKGYIQTWCVLMRGRGEAPGLKPASFLSVQLTLGAAILSAMVHGPWMAWCALCLASPDLSLGAFGLAALWLSLFTGVLSASLAPGHWCWRRLFDILTLPLYWPLQTLAMVRALWSLCRTPHYWVKTPHI</sequence>
<proteinExistence type="predicted"/>
<evidence type="ECO:0000313" key="10">
    <source>
        <dbReference type="Proteomes" id="UP000024816"/>
    </source>
</evidence>
<feature type="transmembrane region" description="Helical" evidence="7">
    <location>
        <begin position="55"/>
        <end position="71"/>
    </location>
</feature>
<dbReference type="AlphaFoldDB" id="A0A059FEH2"/>
<keyword evidence="3 9" id="KW-0808">Transferase</keyword>
<keyword evidence="6 7" id="KW-0472">Membrane</keyword>
<feature type="transmembrane region" description="Helical" evidence="7">
    <location>
        <begin position="376"/>
        <end position="394"/>
    </location>
</feature>
<feature type="domain" description="Glycosyltransferase 2-like" evidence="8">
    <location>
        <begin position="206"/>
        <end position="408"/>
    </location>
</feature>
<protein>
    <submittedName>
        <fullName evidence="9">Family 2 glycosyl transferase</fullName>
    </submittedName>
</protein>
<evidence type="ECO:0000256" key="5">
    <source>
        <dbReference type="ARBA" id="ARBA00022989"/>
    </source>
</evidence>
<reference evidence="9 10" key="1">
    <citation type="journal article" date="2014" name="Antonie Van Leeuwenhoek">
        <title>Hyphomonas beringensis sp. nov. and Hyphomonas chukchiensis sp. nov., isolated from surface seawater of the Bering Sea and Chukchi Sea.</title>
        <authorList>
            <person name="Li C."/>
            <person name="Lai Q."/>
            <person name="Li G."/>
            <person name="Dong C."/>
            <person name="Wang J."/>
            <person name="Liao Y."/>
            <person name="Shao Z."/>
        </authorList>
    </citation>
    <scope>NUCLEOTIDE SEQUENCE [LARGE SCALE GENOMIC DNA]</scope>
    <source>
        <strain evidence="9 10">VP2</strain>
    </source>
</reference>
<dbReference type="Gene3D" id="3.90.550.10">
    <property type="entry name" value="Spore Coat Polysaccharide Biosynthesis Protein SpsA, Chain A"/>
    <property type="match status" value="1"/>
</dbReference>
<evidence type="ECO:0000256" key="3">
    <source>
        <dbReference type="ARBA" id="ARBA00022679"/>
    </source>
</evidence>
<dbReference type="Proteomes" id="UP000024816">
    <property type="component" value="Unassembled WGS sequence"/>
</dbReference>
<dbReference type="OrthoDB" id="7431422at2"/>
<accession>A0A059FEH2</accession>
<organism evidence="9 10">
    <name type="scientific">Hyphomonas jannaschiana VP2</name>
    <dbReference type="NCBI Taxonomy" id="1280952"/>
    <lineage>
        <taxon>Bacteria</taxon>
        <taxon>Pseudomonadati</taxon>
        <taxon>Pseudomonadota</taxon>
        <taxon>Alphaproteobacteria</taxon>
        <taxon>Hyphomonadales</taxon>
        <taxon>Hyphomonadaceae</taxon>
        <taxon>Hyphomonas</taxon>
    </lineage>
</organism>
<dbReference type="eggNOG" id="COG1215">
    <property type="taxonomic scope" value="Bacteria"/>
</dbReference>
<dbReference type="InterPro" id="IPR001173">
    <property type="entry name" value="Glyco_trans_2-like"/>
</dbReference>
<keyword evidence="4 7" id="KW-0812">Transmembrane</keyword>
<evidence type="ECO:0000256" key="6">
    <source>
        <dbReference type="ARBA" id="ARBA00023136"/>
    </source>
</evidence>
<dbReference type="PANTHER" id="PTHR43867">
    <property type="entry name" value="CELLULOSE SYNTHASE CATALYTIC SUBUNIT A [UDP-FORMING]"/>
    <property type="match status" value="1"/>
</dbReference>
<dbReference type="SUPFAM" id="SSF53448">
    <property type="entry name" value="Nucleotide-diphospho-sugar transferases"/>
    <property type="match status" value="1"/>
</dbReference>
<evidence type="ECO:0000256" key="2">
    <source>
        <dbReference type="ARBA" id="ARBA00022676"/>
    </source>
</evidence>
<dbReference type="InterPro" id="IPR029044">
    <property type="entry name" value="Nucleotide-diphossugar_trans"/>
</dbReference>
<keyword evidence="5 7" id="KW-1133">Transmembrane helix</keyword>
<feature type="transmembrane region" description="Helical" evidence="7">
    <location>
        <begin position="406"/>
        <end position="428"/>
    </location>
</feature>
<dbReference type="PANTHER" id="PTHR43867:SF2">
    <property type="entry name" value="CELLULOSE SYNTHASE CATALYTIC SUBUNIT A [UDP-FORMING]"/>
    <property type="match status" value="1"/>
</dbReference>
<dbReference type="PATRIC" id="fig|1280952.3.peg.1364"/>
<keyword evidence="2" id="KW-0328">Glycosyltransferase</keyword>
<comment type="caution">
    <text evidence="9">The sequence shown here is derived from an EMBL/GenBank/DDBJ whole genome shotgun (WGS) entry which is preliminary data.</text>
</comment>
<dbReference type="InterPro" id="IPR050321">
    <property type="entry name" value="Glycosyltr_2/OpgH_subfam"/>
</dbReference>
<evidence type="ECO:0000313" key="9">
    <source>
        <dbReference type="EMBL" id="KCZ88997.1"/>
    </source>
</evidence>
<evidence type="ECO:0000259" key="8">
    <source>
        <dbReference type="Pfam" id="PF13632"/>
    </source>
</evidence>
<dbReference type="GO" id="GO:0016020">
    <property type="term" value="C:membrane"/>
    <property type="evidence" value="ECO:0007669"/>
    <property type="project" value="UniProtKB-SubCell"/>
</dbReference>
<keyword evidence="10" id="KW-1185">Reference proteome</keyword>
<dbReference type="STRING" id="1280952.HJA_06867"/>